<keyword evidence="2 6" id="KW-0812">Transmembrane</keyword>
<keyword evidence="4 6" id="KW-0472">Membrane</keyword>
<feature type="transmembrane region" description="Helical" evidence="6">
    <location>
        <begin position="15"/>
        <end position="34"/>
    </location>
</feature>
<name>A0A7S2UQ09_9STRA</name>
<dbReference type="SMART" id="SM00724">
    <property type="entry name" value="TLC"/>
    <property type="match status" value="1"/>
</dbReference>
<proteinExistence type="predicted"/>
<feature type="transmembrane region" description="Helical" evidence="6">
    <location>
        <begin position="317"/>
        <end position="340"/>
    </location>
</feature>
<keyword evidence="3 6" id="KW-1133">Transmembrane helix</keyword>
<dbReference type="GO" id="GO:0005783">
    <property type="term" value="C:endoplasmic reticulum"/>
    <property type="evidence" value="ECO:0007669"/>
    <property type="project" value="TreeGrafter"/>
</dbReference>
<feature type="transmembrane region" description="Helical" evidence="6">
    <location>
        <begin position="367"/>
        <end position="387"/>
    </location>
</feature>
<comment type="subcellular location">
    <subcellularLocation>
        <location evidence="1">Membrane</location>
        <topology evidence="1">Multi-pass membrane protein</topology>
    </subcellularLocation>
</comment>
<dbReference type="InterPro" id="IPR016439">
    <property type="entry name" value="Lag1/Lac1-like"/>
</dbReference>
<dbReference type="PANTHER" id="PTHR12560">
    <property type="entry name" value="LONGEVITY ASSURANCE FACTOR 1 LAG1"/>
    <property type="match status" value="1"/>
</dbReference>
<feature type="transmembrane region" description="Helical" evidence="6">
    <location>
        <begin position="109"/>
        <end position="130"/>
    </location>
</feature>
<feature type="region of interest" description="Disordered" evidence="5">
    <location>
        <begin position="424"/>
        <end position="445"/>
    </location>
</feature>
<dbReference type="PANTHER" id="PTHR12560:SF0">
    <property type="entry name" value="LD18904P"/>
    <property type="match status" value="1"/>
</dbReference>
<dbReference type="AlphaFoldDB" id="A0A7S2UQ09"/>
<dbReference type="InterPro" id="IPR006634">
    <property type="entry name" value="TLC-dom"/>
</dbReference>
<dbReference type="GO" id="GO:0050291">
    <property type="term" value="F:sphingosine N-acyltransferase activity"/>
    <property type="evidence" value="ECO:0007669"/>
    <property type="project" value="InterPro"/>
</dbReference>
<dbReference type="GO" id="GO:0016020">
    <property type="term" value="C:membrane"/>
    <property type="evidence" value="ECO:0007669"/>
    <property type="project" value="UniProtKB-SubCell"/>
</dbReference>
<evidence type="ECO:0000256" key="5">
    <source>
        <dbReference type="SAM" id="MobiDB-lite"/>
    </source>
</evidence>
<sequence length="445" mass="50444">MEPMTQTLTVGTENAHLLPIGIVLFFSNAVDAALGKFLPDWRSYLPLGLGDHPTGILSHTVRTMQEYPKLTSYADFRHSSSWDSWWEPLVKYCSSPSTELGDLLSPASLVVLVLLVIAFRLLKAVLLPFFSSLGRTAGRRTHGRKWELDNEERIVKFAEYVFRFLFHSFISMVGIYCFFDKEWWDPQRGGTKNLWANYPNDVIDVGMIWYYLVQSAYNIEALLSLAELSFSVQFRSPLTEKENKWQSPVKVGWAKTVRGDFQEMMVHHVITNLLVLGSSNFRCHRVGSMVFMVHDVSDVPVDLSKLANFLKWKKTTVGCFISMVLVWLVTRLGIFPFVIYKSVLFESGLSLNSGVLSVEFYYCYRHIFIILMGLIIILHVSWFVMFLKMGYVLVNKGETHDLSEHKGGEHHGVIQTNNNGNGVAATGNGNGHATNGNHSNGKKKK</sequence>
<evidence type="ECO:0000256" key="4">
    <source>
        <dbReference type="ARBA" id="ARBA00023136"/>
    </source>
</evidence>
<protein>
    <recommendedName>
        <fullName evidence="7">TLC domain-containing protein</fullName>
    </recommendedName>
</protein>
<dbReference type="EMBL" id="HBHQ01027383">
    <property type="protein sequence ID" value="CAD9826714.1"/>
    <property type="molecule type" value="Transcribed_RNA"/>
</dbReference>
<evidence type="ECO:0000256" key="1">
    <source>
        <dbReference type="ARBA" id="ARBA00004141"/>
    </source>
</evidence>
<evidence type="ECO:0000256" key="6">
    <source>
        <dbReference type="SAM" id="Phobius"/>
    </source>
</evidence>
<reference evidence="8" key="1">
    <citation type="submission" date="2021-01" db="EMBL/GenBank/DDBJ databases">
        <authorList>
            <person name="Corre E."/>
            <person name="Pelletier E."/>
            <person name="Niang G."/>
            <person name="Scheremetjew M."/>
            <person name="Finn R."/>
            <person name="Kale V."/>
            <person name="Holt S."/>
            <person name="Cochrane G."/>
            <person name="Meng A."/>
            <person name="Brown T."/>
            <person name="Cohen L."/>
        </authorList>
    </citation>
    <scope>NUCLEOTIDE SEQUENCE</scope>
    <source>
        <strain evidence="8">CCMP2084</strain>
    </source>
</reference>
<evidence type="ECO:0000259" key="7">
    <source>
        <dbReference type="SMART" id="SM00724"/>
    </source>
</evidence>
<dbReference type="Pfam" id="PF03798">
    <property type="entry name" value="TRAM_LAG1_CLN8"/>
    <property type="match status" value="2"/>
</dbReference>
<organism evidence="8">
    <name type="scientific">Attheya septentrionalis</name>
    <dbReference type="NCBI Taxonomy" id="420275"/>
    <lineage>
        <taxon>Eukaryota</taxon>
        <taxon>Sar</taxon>
        <taxon>Stramenopiles</taxon>
        <taxon>Ochrophyta</taxon>
        <taxon>Bacillariophyta</taxon>
        <taxon>Coscinodiscophyceae</taxon>
        <taxon>Chaetocerotophycidae</taxon>
        <taxon>Chaetocerotales</taxon>
        <taxon>Attheyaceae</taxon>
        <taxon>Attheya</taxon>
    </lineage>
</organism>
<dbReference type="GO" id="GO:0046513">
    <property type="term" value="P:ceramide biosynthetic process"/>
    <property type="evidence" value="ECO:0007669"/>
    <property type="project" value="InterPro"/>
</dbReference>
<evidence type="ECO:0000313" key="8">
    <source>
        <dbReference type="EMBL" id="CAD9826714.1"/>
    </source>
</evidence>
<evidence type="ECO:0000256" key="3">
    <source>
        <dbReference type="ARBA" id="ARBA00022989"/>
    </source>
</evidence>
<feature type="domain" description="TLC" evidence="7">
    <location>
        <begin position="155"/>
        <end position="395"/>
    </location>
</feature>
<feature type="compositionally biased region" description="Low complexity" evidence="5">
    <location>
        <begin position="424"/>
        <end position="439"/>
    </location>
</feature>
<evidence type="ECO:0000256" key="2">
    <source>
        <dbReference type="ARBA" id="ARBA00022692"/>
    </source>
</evidence>
<accession>A0A7S2UQ09</accession>
<gene>
    <name evidence="8" type="ORF">ASEP1449_LOCUS18548</name>
</gene>
<feature type="transmembrane region" description="Helical" evidence="6">
    <location>
        <begin position="160"/>
        <end position="179"/>
    </location>
</feature>